<evidence type="ECO:0000256" key="9">
    <source>
        <dbReference type="ARBA" id="ARBA00023136"/>
    </source>
</evidence>
<evidence type="ECO:0000256" key="4">
    <source>
        <dbReference type="ARBA" id="ARBA00022448"/>
    </source>
</evidence>
<evidence type="ECO:0000256" key="2">
    <source>
        <dbReference type="ARBA" id="ARBA00010004"/>
    </source>
</evidence>
<dbReference type="AlphaFoldDB" id="A0A1F4RDM6"/>
<keyword evidence="9" id="KW-0472">Membrane</keyword>
<dbReference type="GO" id="GO:0015031">
    <property type="term" value="P:protein transport"/>
    <property type="evidence" value="ECO:0007669"/>
    <property type="project" value="UniProtKB-KW"/>
</dbReference>
<comment type="caution">
    <text evidence="12">The sequence shown here is derived from an EMBL/GenBank/DDBJ whole genome shotgun (WGS) entry which is preliminary data.</text>
</comment>
<sequence>MAKPQPGKKFKYGLGTVLKVREIREIKEQEKFAEKNREYLKEKEKEEEIEQEKKGKEEELRGVFRNGTISDFAKVLRRKSHLDVLKDDLDKQVEKVIEASKLLEEQRAKLIISMKDKKIMEKHKEKKFDEYNKIMQDLELKFMDEIATERFKHEDRD</sequence>
<evidence type="ECO:0000313" key="13">
    <source>
        <dbReference type="Proteomes" id="UP000176938"/>
    </source>
</evidence>
<evidence type="ECO:0000256" key="10">
    <source>
        <dbReference type="ARBA" id="ARBA00023225"/>
    </source>
</evidence>
<reference evidence="12 13" key="1">
    <citation type="journal article" date="2016" name="Nat. Commun.">
        <title>Thousands of microbial genomes shed light on interconnected biogeochemical processes in an aquifer system.</title>
        <authorList>
            <person name="Anantharaman K."/>
            <person name="Brown C.T."/>
            <person name="Hug L.A."/>
            <person name="Sharon I."/>
            <person name="Castelle C.J."/>
            <person name="Probst A.J."/>
            <person name="Thomas B.C."/>
            <person name="Singh A."/>
            <person name="Wilkins M.J."/>
            <person name="Karaoz U."/>
            <person name="Brodie E.L."/>
            <person name="Williams K.H."/>
            <person name="Hubbard S.S."/>
            <person name="Banfield J.F."/>
        </authorList>
    </citation>
    <scope>NUCLEOTIDE SEQUENCE [LARGE SCALE GENOMIC DNA]</scope>
</reference>
<protein>
    <recommendedName>
        <fullName evidence="3">Flagellar FliJ protein</fullName>
    </recommendedName>
</protein>
<keyword evidence="11" id="KW-0175">Coiled coil</keyword>
<keyword evidence="8" id="KW-0653">Protein transport</keyword>
<evidence type="ECO:0000256" key="8">
    <source>
        <dbReference type="ARBA" id="ARBA00022927"/>
    </source>
</evidence>
<dbReference type="InterPro" id="IPR012823">
    <property type="entry name" value="Flagell_FliJ"/>
</dbReference>
<gene>
    <name evidence="12" type="ORF">A3H38_00960</name>
</gene>
<dbReference type="GO" id="GO:0044781">
    <property type="term" value="P:bacterial-type flagellum organization"/>
    <property type="evidence" value="ECO:0007669"/>
    <property type="project" value="UniProtKB-KW"/>
</dbReference>
<dbReference type="GO" id="GO:0006935">
    <property type="term" value="P:chemotaxis"/>
    <property type="evidence" value="ECO:0007669"/>
    <property type="project" value="UniProtKB-KW"/>
</dbReference>
<dbReference type="GO" id="GO:0005886">
    <property type="term" value="C:plasma membrane"/>
    <property type="evidence" value="ECO:0007669"/>
    <property type="project" value="UniProtKB-SubCell"/>
</dbReference>
<evidence type="ECO:0000256" key="6">
    <source>
        <dbReference type="ARBA" id="ARBA00022500"/>
    </source>
</evidence>
<dbReference type="GO" id="GO:0071973">
    <property type="term" value="P:bacterial-type flagellum-dependent cell motility"/>
    <property type="evidence" value="ECO:0007669"/>
    <property type="project" value="InterPro"/>
</dbReference>
<keyword evidence="4" id="KW-0813">Transport</keyword>
<evidence type="ECO:0000313" key="12">
    <source>
        <dbReference type="EMBL" id="OGC06258.1"/>
    </source>
</evidence>
<feature type="coiled-coil region" evidence="11">
    <location>
        <begin position="23"/>
        <end position="109"/>
    </location>
</feature>
<evidence type="ECO:0000256" key="1">
    <source>
        <dbReference type="ARBA" id="ARBA00004413"/>
    </source>
</evidence>
<dbReference type="GO" id="GO:0009288">
    <property type="term" value="C:bacterial-type flagellum"/>
    <property type="evidence" value="ECO:0007669"/>
    <property type="project" value="InterPro"/>
</dbReference>
<keyword evidence="7" id="KW-1005">Bacterial flagellum biogenesis</keyword>
<evidence type="ECO:0000256" key="7">
    <source>
        <dbReference type="ARBA" id="ARBA00022795"/>
    </source>
</evidence>
<dbReference type="Pfam" id="PF02050">
    <property type="entry name" value="FliJ"/>
    <property type="match status" value="1"/>
</dbReference>
<keyword evidence="10" id="KW-1006">Bacterial flagellum protein export</keyword>
<comment type="similarity">
    <text evidence="2">Belongs to the FliJ family.</text>
</comment>
<organism evidence="12 13">
    <name type="scientific">candidate division WOR-1 bacterium RIFCSPLOWO2_02_FULL_46_20</name>
    <dbReference type="NCBI Taxonomy" id="1802567"/>
    <lineage>
        <taxon>Bacteria</taxon>
        <taxon>Bacillati</taxon>
        <taxon>Saganbacteria</taxon>
    </lineage>
</organism>
<evidence type="ECO:0000256" key="5">
    <source>
        <dbReference type="ARBA" id="ARBA00022475"/>
    </source>
</evidence>
<evidence type="ECO:0000256" key="11">
    <source>
        <dbReference type="SAM" id="Coils"/>
    </source>
</evidence>
<accession>A0A1F4RDM6</accession>
<comment type="subcellular location">
    <subcellularLocation>
        <location evidence="1">Cell membrane</location>
        <topology evidence="1">Peripheral membrane protein</topology>
        <orientation evidence="1">Cytoplasmic side</orientation>
    </subcellularLocation>
</comment>
<keyword evidence="6" id="KW-0145">Chemotaxis</keyword>
<dbReference type="Proteomes" id="UP000176938">
    <property type="component" value="Unassembled WGS sequence"/>
</dbReference>
<keyword evidence="5" id="KW-1003">Cell membrane</keyword>
<name>A0A1F4RDM6_UNCSA</name>
<dbReference type="Gene3D" id="1.10.287.1700">
    <property type="match status" value="1"/>
</dbReference>
<evidence type="ECO:0000256" key="3">
    <source>
        <dbReference type="ARBA" id="ARBA00020392"/>
    </source>
</evidence>
<proteinExistence type="inferred from homology"/>
<dbReference type="EMBL" id="METP01000022">
    <property type="protein sequence ID" value="OGC06258.1"/>
    <property type="molecule type" value="Genomic_DNA"/>
</dbReference>
<dbReference type="InterPro" id="IPR053716">
    <property type="entry name" value="Flag_assembly_chemotaxis_eff"/>
</dbReference>